<dbReference type="AlphaFoldDB" id="A0A0D3A299"/>
<sequence length="73" mass="8573">MMALESVRNPHVSLSYWSLCCLSRSPSSHFYFDPKSIFLFFLRSQSLILCQILIRIYFLESRNPRPSLLFVVA</sequence>
<reference evidence="2" key="2">
    <citation type="submission" date="2015-03" db="UniProtKB">
        <authorList>
            <consortium name="EnsemblPlants"/>
        </authorList>
    </citation>
    <scope>IDENTIFICATION</scope>
</reference>
<dbReference type="EnsemblPlants" id="Bo1g008250.1">
    <property type="protein sequence ID" value="Bo1g008250.1"/>
    <property type="gene ID" value="Bo1g008250"/>
</dbReference>
<accession>A0A0D3A299</accession>
<keyword evidence="1" id="KW-1133">Transmembrane helix</keyword>
<keyword evidence="1" id="KW-0812">Transmembrane</keyword>
<reference evidence="2 3" key="1">
    <citation type="journal article" date="2014" name="Genome Biol.">
        <title>Transcriptome and methylome profiling reveals relics of genome dominance in the mesopolyploid Brassica oleracea.</title>
        <authorList>
            <person name="Parkin I.A."/>
            <person name="Koh C."/>
            <person name="Tang H."/>
            <person name="Robinson S.J."/>
            <person name="Kagale S."/>
            <person name="Clarke W.E."/>
            <person name="Town C.D."/>
            <person name="Nixon J."/>
            <person name="Krishnakumar V."/>
            <person name="Bidwell S.L."/>
            <person name="Denoeud F."/>
            <person name="Belcram H."/>
            <person name="Links M.G."/>
            <person name="Just J."/>
            <person name="Clarke C."/>
            <person name="Bender T."/>
            <person name="Huebert T."/>
            <person name="Mason A.S."/>
            <person name="Pires J.C."/>
            <person name="Barker G."/>
            <person name="Moore J."/>
            <person name="Walley P.G."/>
            <person name="Manoli S."/>
            <person name="Batley J."/>
            <person name="Edwards D."/>
            <person name="Nelson M.N."/>
            <person name="Wang X."/>
            <person name="Paterson A.H."/>
            <person name="King G."/>
            <person name="Bancroft I."/>
            <person name="Chalhoub B."/>
            <person name="Sharpe A.G."/>
        </authorList>
    </citation>
    <scope>NUCLEOTIDE SEQUENCE</scope>
    <source>
        <strain evidence="2 3">cv. TO1000</strain>
    </source>
</reference>
<dbReference type="Gramene" id="Bo1g008250.1">
    <property type="protein sequence ID" value="Bo1g008250.1"/>
    <property type="gene ID" value="Bo1g008250"/>
</dbReference>
<organism evidence="2 3">
    <name type="scientific">Brassica oleracea var. oleracea</name>
    <dbReference type="NCBI Taxonomy" id="109376"/>
    <lineage>
        <taxon>Eukaryota</taxon>
        <taxon>Viridiplantae</taxon>
        <taxon>Streptophyta</taxon>
        <taxon>Embryophyta</taxon>
        <taxon>Tracheophyta</taxon>
        <taxon>Spermatophyta</taxon>
        <taxon>Magnoliopsida</taxon>
        <taxon>eudicotyledons</taxon>
        <taxon>Gunneridae</taxon>
        <taxon>Pentapetalae</taxon>
        <taxon>rosids</taxon>
        <taxon>malvids</taxon>
        <taxon>Brassicales</taxon>
        <taxon>Brassicaceae</taxon>
        <taxon>Brassiceae</taxon>
        <taxon>Brassica</taxon>
    </lineage>
</organism>
<keyword evidence="3" id="KW-1185">Reference proteome</keyword>
<name>A0A0D3A299_BRAOL</name>
<keyword evidence="1" id="KW-0472">Membrane</keyword>
<protein>
    <submittedName>
        <fullName evidence="2">Uncharacterized protein</fullName>
    </submittedName>
</protein>
<proteinExistence type="predicted"/>
<dbReference type="HOGENOM" id="CLU_2708237_0_0_1"/>
<evidence type="ECO:0000313" key="2">
    <source>
        <dbReference type="EnsemblPlants" id="Bo1g008250.1"/>
    </source>
</evidence>
<feature type="transmembrane region" description="Helical" evidence="1">
    <location>
        <begin position="37"/>
        <end position="58"/>
    </location>
</feature>
<evidence type="ECO:0000313" key="3">
    <source>
        <dbReference type="Proteomes" id="UP000032141"/>
    </source>
</evidence>
<dbReference type="Proteomes" id="UP000032141">
    <property type="component" value="Chromosome C1"/>
</dbReference>
<evidence type="ECO:0000256" key="1">
    <source>
        <dbReference type="SAM" id="Phobius"/>
    </source>
</evidence>